<dbReference type="InterPro" id="IPR023137">
    <property type="entry name" value="BrxA_sf"/>
</dbReference>
<dbReference type="Pfam" id="PF08849">
    <property type="entry name" value="BrxA"/>
    <property type="match status" value="1"/>
</dbReference>
<proteinExistence type="predicted"/>
<name>A0A101I0C7_UNCT6</name>
<dbReference type="Proteomes" id="UP000053467">
    <property type="component" value="Unassembled WGS sequence"/>
</dbReference>
<protein>
    <recommendedName>
        <fullName evidence="3">DUF1819 domain-containing protein</fullName>
    </recommendedName>
</protein>
<gene>
    <name evidence="1" type="ORF">XE03_1739</name>
</gene>
<comment type="caution">
    <text evidence="1">The sequence shown here is derived from an EMBL/GenBank/DDBJ whole genome shotgun (WGS) entry which is preliminary data.</text>
</comment>
<accession>A0A101I0C7</accession>
<dbReference type="Gene3D" id="1.10.3540.10">
    <property type="entry name" value="uncharacterized protein from magnetospirillum magneticum domain"/>
    <property type="match status" value="1"/>
</dbReference>
<organism evidence="1 2">
    <name type="scientific">candidate division TA06 bacterium 34_109</name>
    <dbReference type="NCBI Taxonomy" id="1635277"/>
    <lineage>
        <taxon>Bacteria</taxon>
        <taxon>Bacteria division TA06</taxon>
    </lineage>
</organism>
<dbReference type="AlphaFoldDB" id="A0A101I0C7"/>
<dbReference type="EMBL" id="LGGX01000030">
    <property type="protein sequence ID" value="KUK86069.1"/>
    <property type="molecule type" value="Genomic_DNA"/>
</dbReference>
<dbReference type="InterPro" id="IPR014948">
    <property type="entry name" value="BrxA"/>
</dbReference>
<reference evidence="2" key="1">
    <citation type="journal article" date="2015" name="MBio">
        <title>Genome-Resolved Metagenomic Analysis Reveals Roles for Candidate Phyla and Other Microbial Community Members in Biogeochemical Transformations in Oil Reservoirs.</title>
        <authorList>
            <person name="Hu P."/>
            <person name="Tom L."/>
            <person name="Singh A."/>
            <person name="Thomas B.C."/>
            <person name="Baker B.J."/>
            <person name="Piceno Y.M."/>
            <person name="Andersen G.L."/>
            <person name="Banfield J.F."/>
        </authorList>
    </citation>
    <scope>NUCLEOTIDE SEQUENCE [LARGE SCALE GENOMIC DNA]</scope>
</reference>
<evidence type="ECO:0008006" key="3">
    <source>
        <dbReference type="Google" id="ProtNLM"/>
    </source>
</evidence>
<evidence type="ECO:0000313" key="2">
    <source>
        <dbReference type="Proteomes" id="UP000053467"/>
    </source>
</evidence>
<evidence type="ECO:0000313" key="1">
    <source>
        <dbReference type="EMBL" id="KUK86069.1"/>
    </source>
</evidence>
<sequence>MNNEVGNFSKKRIQEEPVFTSDINIIASIPDFNMINEVIYLLTQGKEKEYIEKQIFEKNIFGIRTLKSRKRFLAAIFANFIKFKTEEHKKVFFSLFSQQSFLQLKKIALYIQFAINNRLFYDLTSNVTIKLYKEGRLLVPKEEYISYLYDLRDKNQDLQKWSNSTIDIIASKYLTLLKKLGFLKGSIKKEFCNVDIDNPTIVYIVYLLKSLNYKDPDFLKSPFINILPISKENLFLRIKKLSLIDYFKVYTLGDDLKIELKYNYEDIVNVINQNYRSKI</sequence>